<evidence type="ECO:0000313" key="7">
    <source>
        <dbReference type="Proteomes" id="UP000059680"/>
    </source>
</evidence>
<dbReference type="GO" id="GO:0008234">
    <property type="term" value="F:cysteine-type peptidase activity"/>
    <property type="evidence" value="ECO:0007669"/>
    <property type="project" value="InterPro"/>
</dbReference>
<dbReference type="PANTHER" id="PTHR34835:SF57">
    <property type="entry name" value="OS02G0622900 PROTEIN"/>
    <property type="match status" value="1"/>
</dbReference>
<dbReference type="SUPFAM" id="SSF54001">
    <property type="entry name" value="Cysteine proteinases"/>
    <property type="match status" value="1"/>
</dbReference>
<evidence type="ECO:0000313" key="6">
    <source>
        <dbReference type="EMBL" id="BAS91270.1"/>
    </source>
</evidence>
<organism evidence="6 7">
    <name type="scientific">Oryza sativa subsp. japonica</name>
    <name type="common">Rice</name>
    <dbReference type="NCBI Taxonomy" id="39947"/>
    <lineage>
        <taxon>Eukaryota</taxon>
        <taxon>Viridiplantae</taxon>
        <taxon>Streptophyta</taxon>
        <taxon>Embryophyta</taxon>
        <taxon>Tracheophyta</taxon>
        <taxon>Spermatophyta</taxon>
        <taxon>Magnoliopsida</taxon>
        <taxon>Liliopsida</taxon>
        <taxon>Poales</taxon>
        <taxon>Poaceae</taxon>
        <taxon>BOP clade</taxon>
        <taxon>Oryzoideae</taxon>
        <taxon>Oryzeae</taxon>
        <taxon>Oryzinae</taxon>
        <taxon>Oryza</taxon>
        <taxon>Oryza sativa</taxon>
    </lineage>
</organism>
<evidence type="ECO:0000256" key="3">
    <source>
        <dbReference type="ARBA" id="ARBA00022801"/>
    </source>
</evidence>
<gene>
    <name evidence="6" type="ordered locus">Os04g0641600</name>
    <name evidence="6" type="ORF">OSNPB_040641600</name>
</gene>
<evidence type="ECO:0000256" key="2">
    <source>
        <dbReference type="ARBA" id="ARBA00022670"/>
    </source>
</evidence>
<protein>
    <submittedName>
        <fullName evidence="6">Os04g0641600 protein</fullName>
    </submittedName>
</protein>
<proteinExistence type="inferred from homology"/>
<dbReference type="InterPro" id="IPR003653">
    <property type="entry name" value="Peptidase_C48_C"/>
</dbReference>
<dbReference type="FunCoup" id="A0A0P0WFR8">
    <property type="interactions" value="5"/>
</dbReference>
<feature type="region of interest" description="Disordered" evidence="4">
    <location>
        <begin position="30"/>
        <end position="62"/>
    </location>
</feature>
<accession>A0A0P0WFR8</accession>
<keyword evidence="7" id="KW-1185">Reference proteome</keyword>
<dbReference type="STRING" id="39947.A0A0P0WFR8"/>
<dbReference type="PaxDb" id="39947-A0A0P0WFR8"/>
<feature type="domain" description="Ubiquitin-like protease family profile" evidence="5">
    <location>
        <begin position="578"/>
        <end position="751"/>
    </location>
</feature>
<reference evidence="7" key="1">
    <citation type="journal article" date="2005" name="Nature">
        <title>The map-based sequence of the rice genome.</title>
        <authorList>
            <consortium name="International rice genome sequencing project (IRGSP)"/>
            <person name="Matsumoto T."/>
            <person name="Wu J."/>
            <person name="Kanamori H."/>
            <person name="Katayose Y."/>
            <person name="Fujisawa M."/>
            <person name="Namiki N."/>
            <person name="Mizuno H."/>
            <person name="Yamamoto K."/>
            <person name="Antonio B.A."/>
            <person name="Baba T."/>
            <person name="Sakata K."/>
            <person name="Nagamura Y."/>
            <person name="Aoki H."/>
            <person name="Arikawa K."/>
            <person name="Arita K."/>
            <person name="Bito T."/>
            <person name="Chiden Y."/>
            <person name="Fujitsuka N."/>
            <person name="Fukunaka R."/>
            <person name="Hamada M."/>
            <person name="Harada C."/>
            <person name="Hayashi A."/>
            <person name="Hijishita S."/>
            <person name="Honda M."/>
            <person name="Hosokawa S."/>
            <person name="Ichikawa Y."/>
            <person name="Idonuma A."/>
            <person name="Iijima M."/>
            <person name="Ikeda M."/>
            <person name="Ikeno M."/>
            <person name="Ito K."/>
            <person name="Ito S."/>
            <person name="Ito T."/>
            <person name="Ito Y."/>
            <person name="Ito Y."/>
            <person name="Iwabuchi A."/>
            <person name="Kamiya K."/>
            <person name="Karasawa W."/>
            <person name="Kurita K."/>
            <person name="Katagiri S."/>
            <person name="Kikuta A."/>
            <person name="Kobayashi H."/>
            <person name="Kobayashi N."/>
            <person name="Machita K."/>
            <person name="Maehara T."/>
            <person name="Masukawa M."/>
            <person name="Mizubayashi T."/>
            <person name="Mukai Y."/>
            <person name="Nagasaki H."/>
            <person name="Nagata Y."/>
            <person name="Naito S."/>
            <person name="Nakashima M."/>
            <person name="Nakama Y."/>
            <person name="Nakamichi Y."/>
            <person name="Nakamura M."/>
            <person name="Meguro A."/>
            <person name="Negishi M."/>
            <person name="Ohta I."/>
            <person name="Ohta T."/>
            <person name="Okamoto M."/>
            <person name="Ono N."/>
            <person name="Saji S."/>
            <person name="Sakaguchi M."/>
            <person name="Sakai K."/>
            <person name="Shibata M."/>
            <person name="Shimokawa T."/>
            <person name="Song J."/>
            <person name="Takazaki Y."/>
            <person name="Terasawa K."/>
            <person name="Tsugane M."/>
            <person name="Tsuji K."/>
            <person name="Ueda S."/>
            <person name="Waki K."/>
            <person name="Yamagata H."/>
            <person name="Yamamoto M."/>
            <person name="Yamamoto S."/>
            <person name="Yamane H."/>
            <person name="Yoshiki S."/>
            <person name="Yoshihara R."/>
            <person name="Yukawa K."/>
            <person name="Zhong H."/>
            <person name="Yano M."/>
            <person name="Yuan Q."/>
            <person name="Ouyang S."/>
            <person name="Liu J."/>
            <person name="Jones K.M."/>
            <person name="Gansberger K."/>
            <person name="Moffat K."/>
            <person name="Hill J."/>
            <person name="Bera J."/>
            <person name="Fadrosh D."/>
            <person name="Jin S."/>
            <person name="Johri S."/>
            <person name="Kim M."/>
            <person name="Overton L."/>
            <person name="Reardon M."/>
            <person name="Tsitrin T."/>
            <person name="Vuong H."/>
            <person name="Weaver B."/>
            <person name="Ciecko A."/>
            <person name="Tallon L."/>
            <person name="Jackson J."/>
            <person name="Pai G."/>
            <person name="Aken S.V."/>
            <person name="Utterback T."/>
            <person name="Reidmuller S."/>
            <person name="Feldblyum T."/>
            <person name="Hsiao J."/>
            <person name="Zismann V."/>
            <person name="Iobst S."/>
            <person name="de Vazeille A.R."/>
            <person name="Buell C.R."/>
            <person name="Ying K."/>
            <person name="Li Y."/>
            <person name="Lu T."/>
            <person name="Huang Y."/>
            <person name="Zhao Q."/>
            <person name="Feng Q."/>
            <person name="Zhang L."/>
            <person name="Zhu J."/>
            <person name="Weng Q."/>
            <person name="Mu J."/>
            <person name="Lu Y."/>
            <person name="Fan D."/>
            <person name="Liu Y."/>
            <person name="Guan J."/>
            <person name="Zhang Y."/>
            <person name="Yu S."/>
            <person name="Liu X."/>
            <person name="Zhang Y."/>
            <person name="Hong G."/>
            <person name="Han B."/>
            <person name="Choisne N."/>
            <person name="Demange N."/>
            <person name="Orjeda G."/>
            <person name="Samain S."/>
            <person name="Cattolico L."/>
            <person name="Pelletier E."/>
            <person name="Couloux A."/>
            <person name="Segurens B."/>
            <person name="Wincker P."/>
            <person name="D'Hont A."/>
            <person name="Scarpelli C."/>
            <person name="Weissenbach J."/>
            <person name="Salanoubat M."/>
            <person name="Quetier F."/>
            <person name="Yu Y."/>
            <person name="Kim H.R."/>
            <person name="Rambo T."/>
            <person name="Currie J."/>
            <person name="Collura K."/>
            <person name="Luo M."/>
            <person name="Yang T."/>
            <person name="Ammiraju J.S.S."/>
            <person name="Engler F."/>
            <person name="Soderlund C."/>
            <person name="Wing R.A."/>
            <person name="Palmer L.E."/>
            <person name="de la Bastide M."/>
            <person name="Spiegel L."/>
            <person name="Nascimento L."/>
            <person name="Zutavern T."/>
            <person name="O'Shaughnessy A."/>
            <person name="Dike S."/>
            <person name="Dedhia N."/>
            <person name="Preston R."/>
            <person name="Balija V."/>
            <person name="McCombie W.R."/>
            <person name="Chow T."/>
            <person name="Chen H."/>
            <person name="Chung M."/>
            <person name="Chen C."/>
            <person name="Shaw J."/>
            <person name="Wu H."/>
            <person name="Hsiao K."/>
            <person name="Chao Y."/>
            <person name="Chu M."/>
            <person name="Cheng C."/>
            <person name="Hour A."/>
            <person name="Lee P."/>
            <person name="Lin S."/>
            <person name="Lin Y."/>
            <person name="Liou J."/>
            <person name="Liu S."/>
            <person name="Hsing Y."/>
            <person name="Raghuvanshi S."/>
            <person name="Mohanty A."/>
            <person name="Bharti A.K."/>
            <person name="Gaur A."/>
            <person name="Gupta V."/>
            <person name="Kumar D."/>
            <person name="Ravi V."/>
            <person name="Vij S."/>
            <person name="Kapur A."/>
            <person name="Khurana P."/>
            <person name="Khurana P."/>
            <person name="Khurana J.P."/>
            <person name="Tyagi A.K."/>
            <person name="Gaikwad K."/>
            <person name="Singh A."/>
            <person name="Dalal V."/>
            <person name="Srivastava S."/>
            <person name="Dixit A."/>
            <person name="Pal A.K."/>
            <person name="Ghazi I.A."/>
            <person name="Yadav M."/>
            <person name="Pandit A."/>
            <person name="Bhargava A."/>
            <person name="Sureshbabu K."/>
            <person name="Batra K."/>
            <person name="Sharma T.R."/>
            <person name="Mohapatra T."/>
            <person name="Singh N.K."/>
            <person name="Messing J."/>
            <person name="Nelson A.B."/>
            <person name="Fuks G."/>
            <person name="Kavchok S."/>
            <person name="Keizer G."/>
            <person name="Linton E."/>
            <person name="Llaca V."/>
            <person name="Song R."/>
            <person name="Tanyolac B."/>
            <person name="Young S."/>
            <person name="Ho-Il K."/>
            <person name="Hahn J.H."/>
            <person name="Sangsakoo G."/>
            <person name="Vanavichit A."/>
            <person name="de Mattos Luiz.A.T."/>
            <person name="Zimmer P.D."/>
            <person name="Malone G."/>
            <person name="Dellagostin O."/>
            <person name="de Oliveira A.C."/>
            <person name="Bevan M."/>
            <person name="Bancroft I."/>
            <person name="Minx P."/>
            <person name="Cordum H."/>
            <person name="Wilson R."/>
            <person name="Cheng Z."/>
            <person name="Jin W."/>
            <person name="Jiang J."/>
            <person name="Leong S.A."/>
            <person name="Iwama H."/>
            <person name="Gojobori T."/>
            <person name="Itoh T."/>
            <person name="Niimura Y."/>
            <person name="Fujii Y."/>
            <person name="Habara T."/>
            <person name="Sakai H."/>
            <person name="Sato Y."/>
            <person name="Wilson G."/>
            <person name="Kumar K."/>
            <person name="McCouch S."/>
            <person name="Juretic N."/>
            <person name="Hoen D."/>
            <person name="Wright S."/>
            <person name="Bruskiewich R."/>
            <person name="Bureau T."/>
            <person name="Miyao A."/>
            <person name="Hirochika H."/>
            <person name="Nishikawa T."/>
            <person name="Kadowaki K."/>
            <person name="Sugiura M."/>
            <person name="Burr B."/>
            <person name="Sasaki T."/>
        </authorList>
    </citation>
    <scope>NUCLEOTIDE SEQUENCE [LARGE SCALE GENOMIC DNA]</scope>
    <source>
        <strain evidence="7">cv. Nipponbare</strain>
    </source>
</reference>
<evidence type="ECO:0000256" key="1">
    <source>
        <dbReference type="ARBA" id="ARBA00005234"/>
    </source>
</evidence>
<dbReference type="PANTHER" id="PTHR34835">
    <property type="entry name" value="OS07G0283600 PROTEIN-RELATED"/>
    <property type="match status" value="1"/>
</dbReference>
<dbReference type="PROSITE" id="PS50600">
    <property type="entry name" value="ULP_PROTEASE"/>
    <property type="match status" value="1"/>
</dbReference>
<feature type="compositionally biased region" description="Polar residues" evidence="4">
    <location>
        <begin position="447"/>
        <end position="465"/>
    </location>
</feature>
<dbReference type="EMBL" id="AP014960">
    <property type="protein sequence ID" value="BAS91270.1"/>
    <property type="molecule type" value="Genomic_DNA"/>
</dbReference>
<keyword evidence="3" id="KW-0378">Hydrolase</keyword>
<sequence>MDPLSTACVPEAEVIDLESAECRSGATMAKSMGHSSGFHPKQQGHRKISLSPQSKALKVSGTRGSLNKTAARVVSRYRQSRVLNRQKKDNTTFGINCRCQPKCVVNIIKEFDDRKKELIGEVGFDGLLDIKLTKELPFGPNDVNAVFGLPCSGQPIIPCSQDELDGKKQILCEIFEIPNFSHLKISLLERILKKQYIMAVSDVDNIKQYNWSQFVVDEVKKAAESMPTCFPNKAQLSINGCIIFLMVKYLRNLQFRKVGITCVKTCHISQFEDDQIARMIQQDVVSKHNPGFPFPRYGKLQLMKEPRENNPHVPELSPLNLCSGSKIPSRAIDGGKNLIKFLESHFSSLDVRGTVGSQAYEELKSYIQDGFDRIDEILPTISDFVDISTMQTAIHTSNLFKRAFKTNITAAVKIAIRAAVTKVIDTIEDIQGPLHPWGDTTAMGYHTPTNYSTHATKDASQLDQPTDSKKRPNSSVSPTSGTRMTNQCSIMLIEEFGSDGQKKRKYTVENPPSHLLKHKSKRVVKPNRKLMSPFMSKQCSTERLESRIADDLYSYIMSISDDASLEKTWLQSSHPFRISLTLRNIQETIKIGSQMDSDSLNLAIRIMFQQEVERFHNTNYLGWRHFINQDFGMYALAGEEFWEASHQLAHFSGPEVVYDVSESHLILIPVHLFNHYVLYVFNMESKKLSVLDSLNTEDPLGESRFTRHDKIKIMVSQCVMECMRLASPGWNMDILNWDFETVENIPEQQNR</sequence>
<reference evidence="6 7" key="3">
    <citation type="journal article" date="2013" name="Rice">
        <title>Improvement of the Oryza sativa Nipponbare reference genome using next generation sequence and optical map data.</title>
        <authorList>
            <person name="Kawahara Y."/>
            <person name="de la Bastide M."/>
            <person name="Hamilton J.P."/>
            <person name="Kanamori H."/>
            <person name="McCombie W.R."/>
            <person name="Ouyang S."/>
            <person name="Schwartz D.C."/>
            <person name="Tanaka T."/>
            <person name="Wu J."/>
            <person name="Zhou S."/>
            <person name="Childs K.L."/>
            <person name="Davidson R.M."/>
            <person name="Lin H."/>
            <person name="Quesada-Ocampo L."/>
            <person name="Vaillancourt B."/>
            <person name="Sakai H."/>
            <person name="Lee S.S."/>
            <person name="Kim J."/>
            <person name="Numa H."/>
            <person name="Itoh T."/>
            <person name="Buell C.R."/>
            <person name="Matsumoto T."/>
        </authorList>
    </citation>
    <scope>NUCLEOTIDE SEQUENCE [LARGE SCALE GENOMIC DNA]</scope>
    <source>
        <strain evidence="7">cv. Nipponbare</strain>
    </source>
</reference>
<evidence type="ECO:0000256" key="4">
    <source>
        <dbReference type="SAM" id="MobiDB-lite"/>
    </source>
</evidence>
<name>A0A0P0WFR8_ORYSJ</name>
<dbReference type="GO" id="GO:0006508">
    <property type="term" value="P:proteolysis"/>
    <property type="evidence" value="ECO:0007669"/>
    <property type="project" value="UniProtKB-KW"/>
</dbReference>
<feature type="compositionally biased region" description="Polar residues" evidence="4">
    <location>
        <begin position="473"/>
        <end position="483"/>
    </location>
</feature>
<keyword evidence="2" id="KW-0645">Protease</keyword>
<comment type="similarity">
    <text evidence="1">Belongs to the peptidase C48 family.</text>
</comment>
<dbReference type="AlphaFoldDB" id="A0A0P0WFR8"/>
<reference evidence="6 7" key="2">
    <citation type="journal article" date="2013" name="Plant Cell Physiol.">
        <title>Rice Annotation Project Database (RAP-DB): an integrative and interactive database for rice genomics.</title>
        <authorList>
            <person name="Sakai H."/>
            <person name="Lee S.S."/>
            <person name="Tanaka T."/>
            <person name="Numa H."/>
            <person name="Kim J."/>
            <person name="Kawahara Y."/>
            <person name="Wakimoto H."/>
            <person name="Yang C.C."/>
            <person name="Iwamoto M."/>
            <person name="Abe T."/>
            <person name="Yamada Y."/>
            <person name="Muto A."/>
            <person name="Inokuchi H."/>
            <person name="Ikemura T."/>
            <person name="Matsumoto T."/>
            <person name="Sasaki T."/>
            <person name="Itoh T."/>
        </authorList>
    </citation>
    <scope>NUCLEOTIDE SEQUENCE [LARGE SCALE GENOMIC DNA]</scope>
    <source>
        <strain evidence="7">cv. Nipponbare</strain>
    </source>
</reference>
<dbReference type="Gene3D" id="3.40.395.10">
    <property type="entry name" value="Adenoviral Proteinase, Chain A"/>
    <property type="match status" value="1"/>
</dbReference>
<dbReference type="Proteomes" id="UP000059680">
    <property type="component" value="Chromosome 4"/>
</dbReference>
<dbReference type="InParanoid" id="A0A0P0WFR8"/>
<evidence type="ECO:0000259" key="5">
    <source>
        <dbReference type="PROSITE" id="PS50600"/>
    </source>
</evidence>
<feature type="region of interest" description="Disordered" evidence="4">
    <location>
        <begin position="445"/>
        <end position="483"/>
    </location>
</feature>
<dbReference type="InterPro" id="IPR038765">
    <property type="entry name" value="Papain-like_cys_pep_sf"/>
</dbReference>